<feature type="transmembrane region" description="Helical" evidence="6">
    <location>
        <begin position="14"/>
        <end position="39"/>
    </location>
</feature>
<evidence type="ECO:0000256" key="5">
    <source>
        <dbReference type="ARBA" id="ARBA00023136"/>
    </source>
</evidence>
<sequence length="135" mass="15888">MQKVKDIIFKYIRIIRYIFAGSIATGSNLAILFICVHFFNLWYLTSAIISFCSAVIISYLLQKFFVFKNYSRENMHKQFAIFFIFNLFMLGINTLLMYTFVDIIGLWYLFAQALAAIIGACVNYIYFNKIIFKKD</sequence>
<dbReference type="Proteomes" id="UP000229176">
    <property type="component" value="Unassembled WGS sequence"/>
</dbReference>
<evidence type="ECO:0000256" key="1">
    <source>
        <dbReference type="ARBA" id="ARBA00004141"/>
    </source>
</evidence>
<evidence type="ECO:0000313" key="8">
    <source>
        <dbReference type="EMBL" id="PIP69168.1"/>
    </source>
</evidence>
<dbReference type="InterPro" id="IPR051401">
    <property type="entry name" value="GtrA_CellWall_Glycosyl"/>
</dbReference>
<feature type="transmembrane region" description="Helical" evidence="6">
    <location>
        <begin position="45"/>
        <end position="67"/>
    </location>
</feature>
<protein>
    <recommendedName>
        <fullName evidence="7">GtrA/DPMS transmembrane domain-containing protein</fullName>
    </recommendedName>
</protein>
<dbReference type="Pfam" id="PF04138">
    <property type="entry name" value="GtrA_DPMS_TM"/>
    <property type="match status" value="1"/>
</dbReference>
<accession>A0A2H0CIH5</accession>
<comment type="subcellular location">
    <subcellularLocation>
        <location evidence="1">Membrane</location>
        <topology evidence="1">Multi-pass membrane protein</topology>
    </subcellularLocation>
</comment>
<evidence type="ECO:0000256" key="6">
    <source>
        <dbReference type="SAM" id="Phobius"/>
    </source>
</evidence>
<keyword evidence="3 6" id="KW-0812">Transmembrane</keyword>
<dbReference type="GO" id="GO:0000271">
    <property type="term" value="P:polysaccharide biosynthetic process"/>
    <property type="evidence" value="ECO:0007669"/>
    <property type="project" value="InterPro"/>
</dbReference>
<comment type="caution">
    <text evidence="8">The sequence shown here is derived from an EMBL/GenBank/DDBJ whole genome shotgun (WGS) entry which is preliminary data.</text>
</comment>
<dbReference type="PANTHER" id="PTHR38459:SF1">
    <property type="entry name" value="PROPHAGE BACTOPRENOL-LINKED GLUCOSE TRANSLOCASE HOMOLOG"/>
    <property type="match status" value="1"/>
</dbReference>
<proteinExistence type="inferred from homology"/>
<organism evidence="8 9">
    <name type="scientific">Candidatus Nomurabacteria bacterium CG22_combo_CG10-13_8_21_14_all_32_8</name>
    <dbReference type="NCBI Taxonomy" id="1974732"/>
    <lineage>
        <taxon>Bacteria</taxon>
        <taxon>Candidatus Nomuraibacteriota</taxon>
    </lineage>
</organism>
<name>A0A2H0CIH5_9BACT</name>
<feature type="transmembrane region" description="Helical" evidence="6">
    <location>
        <begin position="106"/>
        <end position="127"/>
    </location>
</feature>
<dbReference type="InterPro" id="IPR007267">
    <property type="entry name" value="GtrA_DPMS_TM"/>
</dbReference>
<evidence type="ECO:0000313" key="9">
    <source>
        <dbReference type="Proteomes" id="UP000229176"/>
    </source>
</evidence>
<feature type="domain" description="GtrA/DPMS transmembrane" evidence="7">
    <location>
        <begin position="16"/>
        <end position="132"/>
    </location>
</feature>
<dbReference type="PANTHER" id="PTHR38459">
    <property type="entry name" value="PROPHAGE BACTOPRENOL-LINKED GLUCOSE TRANSLOCASE HOMOLOG"/>
    <property type="match status" value="1"/>
</dbReference>
<reference evidence="8 9" key="1">
    <citation type="submission" date="2017-09" db="EMBL/GenBank/DDBJ databases">
        <title>Depth-based differentiation of microbial function through sediment-hosted aquifers and enrichment of novel symbionts in the deep terrestrial subsurface.</title>
        <authorList>
            <person name="Probst A.J."/>
            <person name="Ladd B."/>
            <person name="Jarett J.K."/>
            <person name="Geller-Mcgrath D.E."/>
            <person name="Sieber C.M."/>
            <person name="Emerson J.B."/>
            <person name="Anantharaman K."/>
            <person name="Thomas B.C."/>
            <person name="Malmstrom R."/>
            <person name="Stieglmeier M."/>
            <person name="Klingl A."/>
            <person name="Woyke T."/>
            <person name="Ryan C.M."/>
            <person name="Banfield J.F."/>
        </authorList>
    </citation>
    <scope>NUCLEOTIDE SEQUENCE [LARGE SCALE GENOMIC DNA]</scope>
    <source>
        <strain evidence="8">CG22_combo_CG10-13_8_21_14_all_32_8</strain>
    </source>
</reference>
<comment type="similarity">
    <text evidence="2">Belongs to the GtrA family.</text>
</comment>
<dbReference type="EMBL" id="PCTI01000010">
    <property type="protein sequence ID" value="PIP69168.1"/>
    <property type="molecule type" value="Genomic_DNA"/>
</dbReference>
<dbReference type="GO" id="GO:0005886">
    <property type="term" value="C:plasma membrane"/>
    <property type="evidence" value="ECO:0007669"/>
    <property type="project" value="TreeGrafter"/>
</dbReference>
<evidence type="ECO:0000256" key="3">
    <source>
        <dbReference type="ARBA" id="ARBA00022692"/>
    </source>
</evidence>
<evidence type="ECO:0000256" key="4">
    <source>
        <dbReference type="ARBA" id="ARBA00022989"/>
    </source>
</evidence>
<dbReference type="AlphaFoldDB" id="A0A2H0CIH5"/>
<feature type="transmembrane region" description="Helical" evidence="6">
    <location>
        <begin position="79"/>
        <end position="100"/>
    </location>
</feature>
<keyword evidence="5 6" id="KW-0472">Membrane</keyword>
<evidence type="ECO:0000256" key="2">
    <source>
        <dbReference type="ARBA" id="ARBA00009399"/>
    </source>
</evidence>
<keyword evidence="4 6" id="KW-1133">Transmembrane helix</keyword>
<gene>
    <name evidence="8" type="ORF">COW91_00720</name>
</gene>
<evidence type="ECO:0000259" key="7">
    <source>
        <dbReference type="Pfam" id="PF04138"/>
    </source>
</evidence>